<evidence type="ECO:0000313" key="1">
    <source>
        <dbReference type="EMBL" id="CAB3395505.1"/>
    </source>
</evidence>
<reference evidence="1 2" key="1">
    <citation type="submission" date="2020-04" db="EMBL/GenBank/DDBJ databases">
        <authorList>
            <person name="Hogendoorn C."/>
        </authorList>
    </citation>
    <scope>NUCLEOTIDE SEQUENCE [LARGE SCALE GENOMIC DNA]</scope>
    <source>
        <strain evidence="1">COOX1</strain>
    </source>
</reference>
<dbReference type="AlphaFoldDB" id="A0A6F9EDJ8"/>
<evidence type="ECO:0000313" key="2">
    <source>
        <dbReference type="Proteomes" id="UP000502196"/>
    </source>
</evidence>
<gene>
    <name evidence="1" type="ORF">COOX1_2946</name>
</gene>
<accession>A0A6F9EDJ8</accession>
<organism evidence="1 2">
    <name type="scientific">Kyrpidia spormannii</name>
    <dbReference type="NCBI Taxonomy" id="2055160"/>
    <lineage>
        <taxon>Bacteria</taxon>
        <taxon>Bacillati</taxon>
        <taxon>Bacillota</taxon>
        <taxon>Bacilli</taxon>
        <taxon>Bacillales</taxon>
        <taxon>Alicyclobacillaceae</taxon>
        <taxon>Kyrpidia</taxon>
    </lineage>
</organism>
<dbReference type="EMBL" id="LR792683">
    <property type="protein sequence ID" value="CAB3395505.1"/>
    <property type="molecule type" value="Genomic_DNA"/>
</dbReference>
<sequence>MRNDLNHGAARRNPHPPEVFSQVFAANWPKLKENLLHYWDSFSVGSAARTDEQ</sequence>
<protein>
    <submittedName>
        <fullName evidence="1">Uncharacterized protein</fullName>
    </submittedName>
</protein>
<name>A0A6F9EDJ8_9BACL</name>
<dbReference type="Proteomes" id="UP000502196">
    <property type="component" value="Chromosome"/>
</dbReference>
<proteinExistence type="predicted"/>